<evidence type="ECO:0000313" key="4">
    <source>
        <dbReference type="EnsemblMetazoa" id="CLYHEMP017097.1"/>
    </source>
</evidence>
<organism evidence="4 5">
    <name type="scientific">Clytia hemisphaerica</name>
    <dbReference type="NCBI Taxonomy" id="252671"/>
    <lineage>
        <taxon>Eukaryota</taxon>
        <taxon>Metazoa</taxon>
        <taxon>Cnidaria</taxon>
        <taxon>Hydrozoa</taxon>
        <taxon>Hydroidolina</taxon>
        <taxon>Leptothecata</taxon>
        <taxon>Obeliida</taxon>
        <taxon>Clytiidae</taxon>
        <taxon>Clytia</taxon>
    </lineage>
</organism>
<dbReference type="Gene3D" id="2.40.10.10">
    <property type="entry name" value="Trypsin-like serine proteases"/>
    <property type="match status" value="1"/>
</dbReference>
<dbReference type="InterPro" id="IPR018114">
    <property type="entry name" value="TRYPSIN_HIS"/>
</dbReference>
<feature type="domain" description="Peptidase S1" evidence="3">
    <location>
        <begin position="1"/>
        <end position="186"/>
    </location>
</feature>
<dbReference type="InterPro" id="IPR009003">
    <property type="entry name" value="Peptidase_S1_PA"/>
</dbReference>
<keyword evidence="2" id="KW-0645">Protease</keyword>
<dbReference type="PANTHER" id="PTHR24252:SF7">
    <property type="entry name" value="HYALIN"/>
    <property type="match status" value="1"/>
</dbReference>
<dbReference type="Proteomes" id="UP000594262">
    <property type="component" value="Unplaced"/>
</dbReference>
<dbReference type="CDD" id="cd00190">
    <property type="entry name" value="Tryp_SPc"/>
    <property type="match status" value="1"/>
</dbReference>
<keyword evidence="5" id="KW-1185">Reference proteome</keyword>
<sequence length="187" mass="20974">MTASHCIDNNPTAIAVVAGAHNIKAMEWSQQKQWAKRYILHPNYRRSDFYADIALIELRRPFVFNDRVNRPCLPSGFNDYPPVGTWCYIAGWGQTQYSPIIRPDKLQQARLPIMEQHGKYDTVAGFGVQGKGNACKGDSGGPLMCKSASGQWIVEGALSWGYKGCHSESGYTPLTKYLNWVKQYAPI</sequence>
<dbReference type="AlphaFoldDB" id="A0A7M5X342"/>
<dbReference type="InterPro" id="IPR033116">
    <property type="entry name" value="TRYPSIN_SER"/>
</dbReference>
<name>A0A7M5X342_9CNID</name>
<keyword evidence="2" id="KW-0720">Serine protease</keyword>
<evidence type="ECO:0000256" key="2">
    <source>
        <dbReference type="RuleBase" id="RU363034"/>
    </source>
</evidence>
<dbReference type="GO" id="GO:0006508">
    <property type="term" value="P:proteolysis"/>
    <property type="evidence" value="ECO:0007669"/>
    <property type="project" value="UniProtKB-KW"/>
</dbReference>
<protein>
    <recommendedName>
        <fullName evidence="3">Peptidase S1 domain-containing protein</fullName>
    </recommendedName>
</protein>
<dbReference type="InterPro" id="IPR043504">
    <property type="entry name" value="Peptidase_S1_PA_chymotrypsin"/>
</dbReference>
<dbReference type="SMART" id="SM00020">
    <property type="entry name" value="Tryp_SPc"/>
    <property type="match status" value="1"/>
</dbReference>
<evidence type="ECO:0000256" key="1">
    <source>
        <dbReference type="ARBA" id="ARBA00023157"/>
    </source>
</evidence>
<proteinExistence type="predicted"/>
<dbReference type="GO" id="GO:0004252">
    <property type="term" value="F:serine-type endopeptidase activity"/>
    <property type="evidence" value="ECO:0007669"/>
    <property type="project" value="InterPro"/>
</dbReference>
<dbReference type="PRINTS" id="PR00722">
    <property type="entry name" value="CHYMOTRYPSIN"/>
</dbReference>
<evidence type="ECO:0000259" key="3">
    <source>
        <dbReference type="PROSITE" id="PS50240"/>
    </source>
</evidence>
<reference evidence="4" key="1">
    <citation type="submission" date="2021-01" db="UniProtKB">
        <authorList>
            <consortium name="EnsemblMetazoa"/>
        </authorList>
    </citation>
    <scope>IDENTIFICATION</scope>
</reference>
<dbReference type="PROSITE" id="PS50240">
    <property type="entry name" value="TRYPSIN_DOM"/>
    <property type="match status" value="1"/>
</dbReference>
<accession>A0A7M5X342</accession>
<keyword evidence="1" id="KW-1015">Disulfide bond</keyword>
<dbReference type="SUPFAM" id="SSF50494">
    <property type="entry name" value="Trypsin-like serine proteases"/>
    <property type="match status" value="1"/>
</dbReference>
<evidence type="ECO:0000313" key="5">
    <source>
        <dbReference type="Proteomes" id="UP000594262"/>
    </source>
</evidence>
<dbReference type="PROSITE" id="PS00134">
    <property type="entry name" value="TRYPSIN_HIS"/>
    <property type="match status" value="1"/>
</dbReference>
<dbReference type="PANTHER" id="PTHR24252">
    <property type="entry name" value="ACROSIN-RELATED"/>
    <property type="match status" value="1"/>
</dbReference>
<dbReference type="PROSITE" id="PS00135">
    <property type="entry name" value="TRYPSIN_SER"/>
    <property type="match status" value="1"/>
</dbReference>
<dbReference type="OrthoDB" id="5979691at2759"/>
<dbReference type="InterPro" id="IPR001314">
    <property type="entry name" value="Peptidase_S1A"/>
</dbReference>
<dbReference type="InterPro" id="IPR001254">
    <property type="entry name" value="Trypsin_dom"/>
</dbReference>
<dbReference type="EnsemblMetazoa" id="CLYHEMT017097.1">
    <property type="protein sequence ID" value="CLYHEMP017097.1"/>
    <property type="gene ID" value="CLYHEMG017097"/>
</dbReference>
<dbReference type="Pfam" id="PF00089">
    <property type="entry name" value="Trypsin"/>
    <property type="match status" value="1"/>
</dbReference>
<keyword evidence="2" id="KW-0378">Hydrolase</keyword>